<evidence type="ECO:0000256" key="7">
    <source>
        <dbReference type="SAM" id="Phobius"/>
    </source>
</evidence>
<keyword evidence="4 6" id="KW-0378">Hydrolase</keyword>
<dbReference type="InterPro" id="IPR029058">
    <property type="entry name" value="AB_hydrolase_fold"/>
</dbReference>
<evidence type="ECO:0000256" key="3">
    <source>
        <dbReference type="ARBA" id="ARBA00022670"/>
    </source>
</evidence>
<feature type="chain" id="PRO_5007748316" description="Carboxypeptidase" evidence="6">
    <location>
        <begin position="19"/>
        <end position="687"/>
    </location>
</feature>
<dbReference type="GO" id="GO:0004185">
    <property type="term" value="F:serine-type carboxypeptidase activity"/>
    <property type="evidence" value="ECO:0007669"/>
    <property type="project" value="UniProtKB-UniRule"/>
</dbReference>
<evidence type="ECO:0000256" key="5">
    <source>
        <dbReference type="ARBA" id="ARBA00023180"/>
    </source>
</evidence>
<dbReference type="PRINTS" id="PR00724">
    <property type="entry name" value="CRBOXYPTASEC"/>
</dbReference>
<keyword evidence="7" id="KW-0812">Transmembrane</keyword>
<dbReference type="PANTHER" id="PTHR11802:SF479">
    <property type="entry name" value="CARBOXYPEPTIDASE"/>
    <property type="match status" value="1"/>
</dbReference>
<keyword evidence="7" id="KW-1133">Transmembrane helix</keyword>
<proteinExistence type="inferred from homology"/>
<dbReference type="SUPFAM" id="SSF53474">
    <property type="entry name" value="alpha/beta-Hydrolases"/>
    <property type="match status" value="1"/>
</dbReference>
<keyword evidence="6" id="KW-0732">Signal</keyword>
<dbReference type="InParanoid" id="A0A165CYA4"/>
<dbReference type="EMBL" id="KV426272">
    <property type="protein sequence ID" value="KZV83424.1"/>
    <property type="molecule type" value="Genomic_DNA"/>
</dbReference>
<dbReference type="Gene3D" id="3.40.50.1820">
    <property type="entry name" value="alpha/beta hydrolase"/>
    <property type="match status" value="1"/>
</dbReference>
<dbReference type="GO" id="GO:0006508">
    <property type="term" value="P:proteolysis"/>
    <property type="evidence" value="ECO:0007669"/>
    <property type="project" value="UniProtKB-KW"/>
</dbReference>
<name>A0A165CYA4_EXIGL</name>
<keyword evidence="3 6" id="KW-0645">Protease</keyword>
<dbReference type="Proteomes" id="UP000077266">
    <property type="component" value="Unassembled WGS sequence"/>
</dbReference>
<keyword evidence="9" id="KW-1185">Reference proteome</keyword>
<dbReference type="Pfam" id="PF00450">
    <property type="entry name" value="Peptidase_S10"/>
    <property type="match status" value="2"/>
</dbReference>
<keyword evidence="5" id="KW-0325">Glycoprotein</keyword>
<evidence type="ECO:0000256" key="1">
    <source>
        <dbReference type="ARBA" id="ARBA00009431"/>
    </source>
</evidence>
<dbReference type="PROSITE" id="PS00131">
    <property type="entry name" value="CARBOXYPEPT_SER_SER"/>
    <property type="match status" value="1"/>
</dbReference>
<dbReference type="STRING" id="1314781.A0A165CYA4"/>
<dbReference type="InterPro" id="IPR018202">
    <property type="entry name" value="Ser_caboxypep_ser_AS"/>
</dbReference>
<sequence length="687" mass="74935">MWRYAPFMILLAVPLAYAQTRTPQPIPNTFPHNYTGIPAGDYSAEWQDYFLVNTSALPNITFDLPRSFAGNIATSRAGHPNDTLFFWAFEKSAGSLTKNASADDPWLIWLNGGPGSSSFLGFLFENGPFHIDNDLGVYKNNFSWDGLADAIWVDQPVGTGFSTADEMGYVADMDQMGEDFVGFLSNLAKVFPSLATRPFYLTGESYAGMYIPYITKTILATPKPPVNLAKIAIGDGAIGSLATFEELPALSVIETYPQIIGFDQSALEYFRTQTHLCGFDLNLTYPQTGGLFPTLDLVEPSADDRKDYFKQRTMDLALRRTDWRADVAARYLSRSALKKRDRLMQRELWKKDISQRANGTIDPFYGCFLFDEMLDYAANFTFPWSEGDFDVYEIPDALGPETPQNGAVFMNDDATRAALHAPTSKNWTSSFRYPFGSTRTRSPNANEFGDPSVESVVLLTDIATRGVPIVFYSGNADALVAHRGTEVVIQNFTFGGIQGFSRKPATPWFDDSNSFAGVVHQERNVTYVLFDNAGHLVPQWQAARALVFLREFVLGSNTTGLVLSDGSVVGGEDSTMLTLDYLPASDKPVYYGSATSQFSTVWPKATLDAWKSFADDNFGLAATATAPATGASTLHSGFSTTAAATSAAGTGTSNSASATTTSRAASYAMVDPYVVALGAIVLALLFV</sequence>
<dbReference type="PANTHER" id="PTHR11802">
    <property type="entry name" value="SERINE PROTEASE FAMILY S10 SERINE CARBOXYPEPTIDASE"/>
    <property type="match status" value="1"/>
</dbReference>
<dbReference type="OrthoDB" id="443318at2759"/>
<feature type="signal peptide" evidence="6">
    <location>
        <begin position="1"/>
        <end position="18"/>
    </location>
</feature>
<reference evidence="8 9" key="1">
    <citation type="journal article" date="2016" name="Mol. Biol. Evol.">
        <title>Comparative Genomics of Early-Diverging Mushroom-Forming Fungi Provides Insights into the Origins of Lignocellulose Decay Capabilities.</title>
        <authorList>
            <person name="Nagy L.G."/>
            <person name="Riley R."/>
            <person name="Tritt A."/>
            <person name="Adam C."/>
            <person name="Daum C."/>
            <person name="Floudas D."/>
            <person name="Sun H."/>
            <person name="Yadav J.S."/>
            <person name="Pangilinan J."/>
            <person name="Larsson K.H."/>
            <person name="Matsuura K."/>
            <person name="Barry K."/>
            <person name="Labutti K."/>
            <person name="Kuo R."/>
            <person name="Ohm R.A."/>
            <person name="Bhattacharya S.S."/>
            <person name="Shirouzu T."/>
            <person name="Yoshinaga Y."/>
            <person name="Martin F.M."/>
            <person name="Grigoriev I.V."/>
            <person name="Hibbett D.S."/>
        </authorList>
    </citation>
    <scope>NUCLEOTIDE SEQUENCE [LARGE SCALE GENOMIC DNA]</scope>
    <source>
        <strain evidence="8 9">HHB12029</strain>
    </source>
</reference>
<keyword evidence="7" id="KW-0472">Membrane</keyword>
<evidence type="ECO:0000256" key="4">
    <source>
        <dbReference type="ARBA" id="ARBA00022801"/>
    </source>
</evidence>
<accession>A0A165CYA4</accession>
<dbReference type="EC" id="3.4.16.-" evidence="6"/>
<evidence type="ECO:0000256" key="2">
    <source>
        <dbReference type="ARBA" id="ARBA00022645"/>
    </source>
</evidence>
<protein>
    <recommendedName>
        <fullName evidence="6">Carboxypeptidase</fullName>
        <ecNumber evidence="6">3.4.16.-</ecNumber>
    </recommendedName>
</protein>
<dbReference type="InterPro" id="IPR001563">
    <property type="entry name" value="Peptidase_S10"/>
</dbReference>
<comment type="similarity">
    <text evidence="1 6">Belongs to the peptidase S10 family.</text>
</comment>
<evidence type="ECO:0000313" key="8">
    <source>
        <dbReference type="EMBL" id="KZV83424.1"/>
    </source>
</evidence>
<keyword evidence="2 6" id="KW-0121">Carboxypeptidase</keyword>
<organism evidence="8 9">
    <name type="scientific">Exidia glandulosa HHB12029</name>
    <dbReference type="NCBI Taxonomy" id="1314781"/>
    <lineage>
        <taxon>Eukaryota</taxon>
        <taxon>Fungi</taxon>
        <taxon>Dikarya</taxon>
        <taxon>Basidiomycota</taxon>
        <taxon>Agaricomycotina</taxon>
        <taxon>Agaricomycetes</taxon>
        <taxon>Auriculariales</taxon>
        <taxon>Exidiaceae</taxon>
        <taxon>Exidia</taxon>
    </lineage>
</organism>
<gene>
    <name evidence="8" type="ORF">EXIGLDRAFT_842977</name>
</gene>
<dbReference type="AlphaFoldDB" id="A0A165CYA4"/>
<feature type="transmembrane region" description="Helical" evidence="7">
    <location>
        <begin position="664"/>
        <end position="686"/>
    </location>
</feature>
<evidence type="ECO:0000313" key="9">
    <source>
        <dbReference type="Proteomes" id="UP000077266"/>
    </source>
</evidence>
<evidence type="ECO:0000256" key="6">
    <source>
        <dbReference type="RuleBase" id="RU361156"/>
    </source>
</evidence>